<dbReference type="AlphaFoldDB" id="A0A831RTV5"/>
<gene>
    <name evidence="2" type="ORF">ENJ12_02805</name>
</gene>
<comment type="caution">
    <text evidence="2">The sequence shown here is derived from an EMBL/GenBank/DDBJ whole genome shotgun (WGS) entry which is preliminary data.</text>
</comment>
<feature type="domain" description="Hemerythrin-like" evidence="1">
    <location>
        <begin position="4"/>
        <end position="137"/>
    </location>
</feature>
<proteinExistence type="predicted"/>
<evidence type="ECO:0000313" key="2">
    <source>
        <dbReference type="EMBL" id="HEC05754.1"/>
    </source>
</evidence>
<dbReference type="Proteomes" id="UP000886339">
    <property type="component" value="Unassembled WGS sequence"/>
</dbReference>
<dbReference type="EMBL" id="DRLF01000106">
    <property type="protein sequence ID" value="HEC05754.1"/>
    <property type="molecule type" value="Genomic_DNA"/>
</dbReference>
<protein>
    <recommendedName>
        <fullName evidence="1">Hemerythrin-like domain-containing protein</fullName>
    </recommendedName>
</protein>
<dbReference type="Pfam" id="PF01814">
    <property type="entry name" value="Hemerythrin"/>
    <property type="match status" value="1"/>
</dbReference>
<reference evidence="2" key="1">
    <citation type="journal article" date="2020" name="mSystems">
        <title>Genome- and Community-Level Interaction Insights into Carbon Utilization and Element Cycling Functions of Hydrothermarchaeota in Hydrothermal Sediment.</title>
        <authorList>
            <person name="Zhou Z."/>
            <person name="Liu Y."/>
            <person name="Xu W."/>
            <person name="Pan J."/>
            <person name="Luo Z.H."/>
            <person name="Li M."/>
        </authorList>
    </citation>
    <scope>NUCLEOTIDE SEQUENCE [LARGE SCALE GENOMIC DNA]</scope>
    <source>
        <strain evidence="2">HyVt-458</strain>
    </source>
</reference>
<dbReference type="InterPro" id="IPR012312">
    <property type="entry name" value="Hemerythrin-like"/>
</dbReference>
<name>A0A831RTV5_9GAMM</name>
<evidence type="ECO:0000259" key="1">
    <source>
        <dbReference type="Pfam" id="PF01814"/>
    </source>
</evidence>
<sequence>MLTYDELNAQNDKITELSNVLRLLLTDRLLCDSSITAELFCRFVDQVRNHLEITDKKLYTQLLTSGDNHVTTVANRFMGGSKEIKRIFADFVKKWCNMKKQQLLVTDYDEFARITEDMFDMVLDRIQDEVEHLYPLLREVREDNKYAA</sequence>
<organism evidence="2">
    <name type="scientific">Thiolapillus brandeum</name>
    <dbReference type="NCBI Taxonomy" id="1076588"/>
    <lineage>
        <taxon>Bacteria</taxon>
        <taxon>Pseudomonadati</taxon>
        <taxon>Pseudomonadota</taxon>
        <taxon>Gammaproteobacteria</taxon>
        <taxon>Chromatiales</taxon>
        <taxon>Sedimenticolaceae</taxon>
        <taxon>Thiolapillus</taxon>
    </lineage>
</organism>
<accession>A0A831RTV5</accession>